<sequence length="166" mass="19085">MMPEPVKRAPPGTAGHCMNPLPLLLVDNHKTHITLEAINFARESHIIMVGFPPHTIHRLQLVDVSFFGSLKTYYSQACDNFKVTHPGQAITDKMLPCDTLVFYEHVFLQQTTQIMFLLLTMPNVKILLLRLQHLEANTQKLLMNVLMNTRQSKMKNHDLQQLLFLL</sequence>
<gene>
    <name evidence="2" type="ORF">PR048_002052</name>
</gene>
<accession>A0ABQ9IJV9</accession>
<evidence type="ECO:0000313" key="3">
    <source>
        <dbReference type="Proteomes" id="UP001159363"/>
    </source>
</evidence>
<proteinExistence type="predicted"/>
<evidence type="ECO:0000313" key="2">
    <source>
        <dbReference type="EMBL" id="KAJ8896707.1"/>
    </source>
</evidence>
<reference evidence="2 3" key="1">
    <citation type="submission" date="2023-02" db="EMBL/GenBank/DDBJ databases">
        <title>LHISI_Scaffold_Assembly.</title>
        <authorList>
            <person name="Stuart O.P."/>
            <person name="Cleave R."/>
            <person name="Magrath M.J.L."/>
            <person name="Mikheyev A.S."/>
        </authorList>
    </citation>
    <scope>NUCLEOTIDE SEQUENCE [LARGE SCALE GENOMIC DNA]</scope>
    <source>
        <strain evidence="2">Daus_M_001</strain>
        <tissue evidence="2">Leg muscle</tissue>
    </source>
</reference>
<dbReference type="EMBL" id="JARBHB010000001">
    <property type="protein sequence ID" value="KAJ8896707.1"/>
    <property type="molecule type" value="Genomic_DNA"/>
</dbReference>
<name>A0ABQ9IJV9_9NEOP</name>
<comment type="caution">
    <text evidence="2">The sequence shown here is derived from an EMBL/GenBank/DDBJ whole genome shotgun (WGS) entry which is preliminary data.</text>
</comment>
<dbReference type="InterPro" id="IPR004875">
    <property type="entry name" value="DDE_SF_endonuclease_dom"/>
</dbReference>
<feature type="domain" description="DDE-1" evidence="1">
    <location>
        <begin position="23"/>
        <end position="78"/>
    </location>
</feature>
<organism evidence="2 3">
    <name type="scientific">Dryococelus australis</name>
    <dbReference type="NCBI Taxonomy" id="614101"/>
    <lineage>
        <taxon>Eukaryota</taxon>
        <taxon>Metazoa</taxon>
        <taxon>Ecdysozoa</taxon>
        <taxon>Arthropoda</taxon>
        <taxon>Hexapoda</taxon>
        <taxon>Insecta</taxon>
        <taxon>Pterygota</taxon>
        <taxon>Neoptera</taxon>
        <taxon>Polyneoptera</taxon>
        <taxon>Phasmatodea</taxon>
        <taxon>Verophasmatodea</taxon>
        <taxon>Anareolatae</taxon>
        <taxon>Phasmatidae</taxon>
        <taxon>Eurycanthinae</taxon>
        <taxon>Dryococelus</taxon>
    </lineage>
</organism>
<feature type="non-terminal residue" evidence="2">
    <location>
        <position position="166"/>
    </location>
</feature>
<protein>
    <recommendedName>
        <fullName evidence="1">DDE-1 domain-containing protein</fullName>
    </recommendedName>
</protein>
<dbReference type="Pfam" id="PF03184">
    <property type="entry name" value="DDE_1"/>
    <property type="match status" value="1"/>
</dbReference>
<evidence type="ECO:0000259" key="1">
    <source>
        <dbReference type="Pfam" id="PF03184"/>
    </source>
</evidence>
<keyword evidence="3" id="KW-1185">Reference proteome</keyword>
<dbReference type="Proteomes" id="UP001159363">
    <property type="component" value="Chromosome 1"/>
</dbReference>